<feature type="transmembrane region" description="Helical" evidence="2">
    <location>
        <begin position="182"/>
        <end position="202"/>
    </location>
</feature>
<accession>A0ABP0KUF2</accession>
<proteinExistence type="predicted"/>
<dbReference type="InterPro" id="IPR018247">
    <property type="entry name" value="EF_Hand_1_Ca_BS"/>
</dbReference>
<dbReference type="InterPro" id="IPR014710">
    <property type="entry name" value="RmlC-like_jellyroll"/>
</dbReference>
<gene>
    <name evidence="5" type="ORF">CCMP2556_LOCUS17781</name>
</gene>
<keyword evidence="2" id="KW-1133">Transmembrane helix</keyword>
<dbReference type="Gene3D" id="1.10.238.10">
    <property type="entry name" value="EF-hand"/>
    <property type="match status" value="1"/>
</dbReference>
<dbReference type="PROSITE" id="PS50222">
    <property type="entry name" value="EF_HAND_2"/>
    <property type="match status" value="1"/>
</dbReference>
<dbReference type="PROSITE" id="PS00018">
    <property type="entry name" value="EF_HAND_1"/>
    <property type="match status" value="1"/>
</dbReference>
<organism evidence="5 6">
    <name type="scientific">Durusdinium trenchii</name>
    <dbReference type="NCBI Taxonomy" id="1381693"/>
    <lineage>
        <taxon>Eukaryota</taxon>
        <taxon>Sar</taxon>
        <taxon>Alveolata</taxon>
        <taxon>Dinophyceae</taxon>
        <taxon>Suessiales</taxon>
        <taxon>Symbiodiniaceae</taxon>
        <taxon>Durusdinium</taxon>
    </lineage>
</organism>
<sequence>MVSTDNCARLTPLLARDAYSIAKPVRLSQRNGCAGTSLPRKVIYLKDVQNLRVCLAGCATCASMSRIPRQSSGQDSKTLLIKRLSSQYGCSEVEVERSLSVFQLADRSGDGTIQREEFTQLVERTLQAELTPEELDRYWQDICPENGPQRIGFEEWFGWVRRNYLPFQELTVEAPVPESYELVTSAVGVALALFLLGQLDAFASSIPGIGGASFTFWAPPLGSVVVLLFGPGLQGRRGALGDTEAIRTVIVACFGCALCAMIAIYFLGGENPPLTRAAAASASLLWMRSTRSLFAPAGAFATLAVDESLPRLPAVRDWQWVAEGVQLILIPAICGSLFLFASQSAAVWLRTTFAWQEPLSLQDTWLVGELRNAFPSLPKRELSKLLKQADEVFYEPRSILTEQGSSNKYLWLVISGKLLVEVSGQVASTLERKAIVGEVTFLDPRDKLATATVYAAAPNGARTLRWRQEKLRAFCEYENSLGEKLMAAISEELIEKMVRGRGAGRRSPEESLKLLIQLRRAFPQLGTAEVPRFLKVAENICYPQGSLLTTQGEKNEFLWLLLSGSLSVIVDSQMVAQLSEGALIGEATFLGFAEEGRATATVRSDDSEGVQTLRWSQESLRELLNEDIALREKLVPAMSEELLRRLSGKMTEAQRWKGKSDCLTHDWCMEKSSGSA</sequence>
<feature type="domain" description="EF-hand" evidence="4">
    <location>
        <begin position="93"/>
        <end position="128"/>
    </location>
</feature>
<keyword evidence="2" id="KW-0812">Transmembrane</keyword>
<dbReference type="InterPro" id="IPR018490">
    <property type="entry name" value="cNMP-bd_dom_sf"/>
</dbReference>
<dbReference type="SUPFAM" id="SSF51206">
    <property type="entry name" value="cAMP-binding domain-like"/>
    <property type="match status" value="2"/>
</dbReference>
<keyword evidence="2" id="KW-0472">Membrane</keyword>
<dbReference type="Gene3D" id="2.60.120.10">
    <property type="entry name" value="Jelly Rolls"/>
    <property type="match status" value="2"/>
</dbReference>
<comment type="caution">
    <text evidence="5">The sequence shown here is derived from an EMBL/GenBank/DDBJ whole genome shotgun (WGS) entry which is preliminary data.</text>
</comment>
<evidence type="ECO:0008006" key="7">
    <source>
        <dbReference type="Google" id="ProtNLM"/>
    </source>
</evidence>
<dbReference type="SUPFAM" id="SSF47473">
    <property type="entry name" value="EF-hand"/>
    <property type="match status" value="1"/>
</dbReference>
<dbReference type="InterPro" id="IPR002048">
    <property type="entry name" value="EF_hand_dom"/>
</dbReference>
<evidence type="ECO:0000256" key="2">
    <source>
        <dbReference type="SAM" id="Phobius"/>
    </source>
</evidence>
<feature type="transmembrane region" description="Helical" evidence="2">
    <location>
        <begin position="245"/>
        <end position="268"/>
    </location>
</feature>
<evidence type="ECO:0000256" key="1">
    <source>
        <dbReference type="ARBA" id="ARBA00022837"/>
    </source>
</evidence>
<keyword evidence="1" id="KW-0106">Calcium</keyword>
<dbReference type="SMART" id="SM00100">
    <property type="entry name" value="cNMP"/>
    <property type="match status" value="2"/>
</dbReference>
<dbReference type="InterPro" id="IPR011992">
    <property type="entry name" value="EF-hand-dom_pair"/>
</dbReference>
<feature type="domain" description="Cyclic nucleotide-binding" evidence="3">
    <location>
        <begin position="521"/>
        <end position="641"/>
    </location>
</feature>
<reference evidence="5 6" key="1">
    <citation type="submission" date="2024-02" db="EMBL/GenBank/DDBJ databases">
        <authorList>
            <person name="Chen Y."/>
            <person name="Shah S."/>
            <person name="Dougan E. K."/>
            <person name="Thang M."/>
            <person name="Chan C."/>
        </authorList>
    </citation>
    <scope>NUCLEOTIDE SEQUENCE [LARGE SCALE GENOMIC DNA]</scope>
</reference>
<name>A0ABP0KUF2_9DINO</name>
<dbReference type="CDD" id="cd00038">
    <property type="entry name" value="CAP_ED"/>
    <property type="match status" value="1"/>
</dbReference>
<dbReference type="EMBL" id="CAXAMN010009935">
    <property type="protein sequence ID" value="CAK9030201.1"/>
    <property type="molecule type" value="Genomic_DNA"/>
</dbReference>
<dbReference type="Pfam" id="PF00027">
    <property type="entry name" value="cNMP_binding"/>
    <property type="match status" value="2"/>
</dbReference>
<evidence type="ECO:0000259" key="3">
    <source>
        <dbReference type="PROSITE" id="PS50042"/>
    </source>
</evidence>
<evidence type="ECO:0000313" key="5">
    <source>
        <dbReference type="EMBL" id="CAK9030201.1"/>
    </source>
</evidence>
<protein>
    <recommendedName>
        <fullName evidence="7">Calmodulin</fullName>
    </recommendedName>
</protein>
<feature type="transmembrane region" description="Helical" evidence="2">
    <location>
        <begin position="214"/>
        <end position="233"/>
    </location>
</feature>
<dbReference type="Proteomes" id="UP001642484">
    <property type="component" value="Unassembled WGS sequence"/>
</dbReference>
<dbReference type="InterPro" id="IPR000595">
    <property type="entry name" value="cNMP-bd_dom"/>
</dbReference>
<evidence type="ECO:0000313" key="6">
    <source>
        <dbReference type="Proteomes" id="UP001642484"/>
    </source>
</evidence>
<evidence type="ECO:0000259" key="4">
    <source>
        <dbReference type="PROSITE" id="PS50222"/>
    </source>
</evidence>
<dbReference type="PROSITE" id="PS50042">
    <property type="entry name" value="CNMP_BINDING_3"/>
    <property type="match status" value="2"/>
</dbReference>
<feature type="domain" description="Cyclic nucleotide-binding" evidence="3">
    <location>
        <begin position="373"/>
        <end position="455"/>
    </location>
</feature>
<keyword evidence="6" id="KW-1185">Reference proteome</keyword>